<evidence type="ECO:0000313" key="1">
    <source>
        <dbReference type="EMBL" id="WTT17414.1"/>
    </source>
</evidence>
<accession>A0AAU1ZZ41</accession>
<protein>
    <submittedName>
        <fullName evidence="1">Uncharacterized protein</fullName>
    </submittedName>
</protein>
<organism evidence="1">
    <name type="scientific">Streptomyces sp. NBC_00093</name>
    <dbReference type="NCBI Taxonomy" id="2975649"/>
    <lineage>
        <taxon>Bacteria</taxon>
        <taxon>Bacillati</taxon>
        <taxon>Actinomycetota</taxon>
        <taxon>Actinomycetes</taxon>
        <taxon>Kitasatosporales</taxon>
        <taxon>Streptomycetaceae</taxon>
        <taxon>Streptomyces</taxon>
    </lineage>
</organism>
<dbReference type="AlphaFoldDB" id="A0AAU1ZZ41"/>
<proteinExistence type="predicted"/>
<reference evidence="1" key="1">
    <citation type="submission" date="2022-10" db="EMBL/GenBank/DDBJ databases">
        <title>The complete genomes of actinobacterial strains from the NBC collection.</title>
        <authorList>
            <person name="Joergensen T.S."/>
            <person name="Alvarez Arevalo M."/>
            <person name="Sterndorff E.B."/>
            <person name="Faurdal D."/>
            <person name="Vuksanovic O."/>
            <person name="Mourched A.-S."/>
            <person name="Charusanti P."/>
            <person name="Shaw S."/>
            <person name="Blin K."/>
            <person name="Weber T."/>
        </authorList>
    </citation>
    <scope>NUCLEOTIDE SEQUENCE</scope>
    <source>
        <strain evidence="1">NBC_00093</strain>
    </source>
</reference>
<sequence length="59" mass="6323">MPEPSGAQEVFARAAEHVVKFTDTLLDTAATTGSTGALVAAVRACELIDRVRQRKGPRR</sequence>
<dbReference type="EMBL" id="CP108222">
    <property type="protein sequence ID" value="WTT17414.1"/>
    <property type="molecule type" value="Genomic_DNA"/>
</dbReference>
<gene>
    <name evidence="1" type="ORF">OHA22_18655</name>
</gene>
<name>A0AAU1ZZ41_9ACTN</name>